<feature type="region of interest" description="Disordered" evidence="1">
    <location>
        <begin position="71"/>
        <end position="99"/>
    </location>
</feature>
<accession>A0A8D8FIC1</accession>
<evidence type="ECO:0000256" key="1">
    <source>
        <dbReference type="SAM" id="MobiDB-lite"/>
    </source>
</evidence>
<name>A0A8D8FIC1_CULPI</name>
<evidence type="ECO:0000313" key="2">
    <source>
        <dbReference type="EMBL" id="CAG6472511.1"/>
    </source>
</evidence>
<proteinExistence type="predicted"/>
<sequence length="155" mass="17227">MTCKVKNRESVYLPEGPVTRQTGLEVCRTAVSFLVDGVPSKPDVSDVSVMSPWNPTTPMCPRPWCSITGDVPANRQHRPKTQSVTILGGAQDVRTGPPEAARINRYRVPGSGTVIRVSDRRSRNHLPEEIAGRRRSWEIVELLGPQETGRNRSDR</sequence>
<organism evidence="2">
    <name type="scientific">Culex pipiens</name>
    <name type="common">House mosquito</name>
    <dbReference type="NCBI Taxonomy" id="7175"/>
    <lineage>
        <taxon>Eukaryota</taxon>
        <taxon>Metazoa</taxon>
        <taxon>Ecdysozoa</taxon>
        <taxon>Arthropoda</taxon>
        <taxon>Hexapoda</taxon>
        <taxon>Insecta</taxon>
        <taxon>Pterygota</taxon>
        <taxon>Neoptera</taxon>
        <taxon>Endopterygota</taxon>
        <taxon>Diptera</taxon>
        <taxon>Nematocera</taxon>
        <taxon>Culicoidea</taxon>
        <taxon>Culicidae</taxon>
        <taxon>Culicinae</taxon>
        <taxon>Culicini</taxon>
        <taxon>Culex</taxon>
        <taxon>Culex</taxon>
    </lineage>
</organism>
<dbReference type="EMBL" id="HBUE01070810">
    <property type="protein sequence ID" value="CAG6472511.1"/>
    <property type="molecule type" value="Transcribed_RNA"/>
</dbReference>
<reference evidence="2" key="1">
    <citation type="submission" date="2021-05" db="EMBL/GenBank/DDBJ databases">
        <authorList>
            <person name="Alioto T."/>
            <person name="Alioto T."/>
            <person name="Gomez Garrido J."/>
        </authorList>
    </citation>
    <scope>NUCLEOTIDE SEQUENCE</scope>
</reference>
<dbReference type="AlphaFoldDB" id="A0A8D8FIC1"/>
<protein>
    <submittedName>
        <fullName evidence="2">(northern house mosquito) hypothetical protein</fullName>
    </submittedName>
</protein>